<keyword evidence="7" id="KW-0862">Zinc</keyword>
<evidence type="ECO:0000256" key="4">
    <source>
        <dbReference type="ARBA" id="ARBA00020837"/>
    </source>
</evidence>
<dbReference type="GO" id="GO:0016747">
    <property type="term" value="F:acyltransferase activity, transferring groups other than amino-acyl groups"/>
    <property type="evidence" value="ECO:0007669"/>
    <property type="project" value="InterPro"/>
</dbReference>
<dbReference type="AlphaFoldDB" id="A0A398B8A0"/>
<name>A0A398B8A0_9BACI</name>
<evidence type="ECO:0000313" key="12">
    <source>
        <dbReference type="Proteomes" id="UP000265816"/>
    </source>
</evidence>
<dbReference type="OrthoDB" id="9784365at2"/>
<comment type="caution">
    <text evidence="11">The sequence shown here is derived from an EMBL/GenBank/DDBJ whole genome shotgun (WGS) entry which is preliminary data.</text>
</comment>
<keyword evidence="5 10" id="KW-0808">Transferase</keyword>
<dbReference type="PANTHER" id="PTHR39453">
    <property type="entry name" value="PHOSPHATE PROPANOYLTRANSFERASE"/>
    <property type="match status" value="1"/>
</dbReference>
<dbReference type="EMBL" id="QWVT01000013">
    <property type="protein sequence ID" value="RID86339.1"/>
    <property type="molecule type" value="Genomic_DNA"/>
</dbReference>
<comment type="catalytic activity">
    <reaction evidence="9 10">
        <text>propanoyl-CoA + phosphate = propanoyl phosphate + CoA</text>
        <dbReference type="Rhea" id="RHEA:28046"/>
        <dbReference type="ChEBI" id="CHEBI:43474"/>
        <dbReference type="ChEBI" id="CHEBI:57287"/>
        <dbReference type="ChEBI" id="CHEBI:57392"/>
        <dbReference type="ChEBI" id="CHEBI:58933"/>
        <dbReference type="EC" id="2.3.1.222"/>
    </reaction>
</comment>
<comment type="cofactor">
    <cofactor evidence="1">
        <name>Zn(2+)</name>
        <dbReference type="ChEBI" id="CHEBI:29105"/>
    </cofactor>
</comment>
<organism evidence="11 12">
    <name type="scientific">Mesobacillus zeae</name>
    <dbReference type="NCBI Taxonomy" id="1917180"/>
    <lineage>
        <taxon>Bacteria</taxon>
        <taxon>Bacillati</taxon>
        <taxon>Bacillota</taxon>
        <taxon>Bacilli</taxon>
        <taxon>Bacillales</taxon>
        <taxon>Bacillaceae</taxon>
        <taxon>Mesobacillus</taxon>
    </lineage>
</organism>
<dbReference type="RefSeq" id="WP_119112245.1">
    <property type="nucleotide sequence ID" value="NZ_CBCSEO010000004.1"/>
</dbReference>
<evidence type="ECO:0000256" key="6">
    <source>
        <dbReference type="ARBA" id="ARBA00022723"/>
    </source>
</evidence>
<dbReference type="GO" id="GO:0046872">
    <property type="term" value="F:metal ion binding"/>
    <property type="evidence" value="ECO:0007669"/>
    <property type="project" value="UniProtKB-KW"/>
</dbReference>
<dbReference type="PANTHER" id="PTHR39453:SF1">
    <property type="entry name" value="PHOSPHATE PROPANOYLTRANSFERASE"/>
    <property type="match status" value="1"/>
</dbReference>
<dbReference type="EC" id="2.3.1.222" evidence="3 10"/>
<evidence type="ECO:0000256" key="9">
    <source>
        <dbReference type="ARBA" id="ARBA00047589"/>
    </source>
</evidence>
<keyword evidence="8 10" id="KW-0012">Acyltransferase</keyword>
<evidence type="ECO:0000256" key="1">
    <source>
        <dbReference type="ARBA" id="ARBA00001947"/>
    </source>
</evidence>
<dbReference type="NCBIfam" id="NF011652">
    <property type="entry name" value="PRK15070.1"/>
    <property type="match status" value="1"/>
</dbReference>
<gene>
    <name evidence="11" type="primary">pduL</name>
    <name evidence="11" type="ORF">D1970_07375</name>
</gene>
<keyword evidence="12" id="KW-1185">Reference proteome</keyword>
<comment type="similarity">
    <text evidence="2 10">Belongs to the PduL family.</text>
</comment>
<dbReference type="UniPathway" id="UPA00621"/>
<evidence type="ECO:0000256" key="2">
    <source>
        <dbReference type="ARBA" id="ARBA00007342"/>
    </source>
</evidence>
<sequence>MEPFDQEVVKRVVEQVISTELIEVEASGRHVHLDRETVDLLFGDGYQLTKLRDLSQPGQYVCEERITLTGPKGSIKNVVILGPERNKSQVEISFTDALILGIRNVPVRDSGNTENTPSIILDSGKNSVQLENGTIVAKRHIHMTPEDAKRYQVTDKEIVRVKMFGMRPLIFDDVVVRVNSRYETRMHIDYDEANACGFKKGMYGRLIKKQPGGVNQ</sequence>
<reference evidence="11 12" key="1">
    <citation type="submission" date="2018-08" db="EMBL/GenBank/DDBJ databases">
        <title>Bacillus jemisoniae sp. nov., Bacillus chryseoplanitiae sp. nov., Bacillus resnikiae sp. nov., and Bacillus frankliniae sp. nov., isolated from Viking spacecraft and associated surfaces.</title>
        <authorList>
            <person name="Seuylemezian A."/>
            <person name="Vaishampayan P."/>
        </authorList>
    </citation>
    <scope>NUCLEOTIDE SEQUENCE [LARGE SCALE GENOMIC DNA]</scope>
    <source>
        <strain evidence="11 12">JJ-247</strain>
    </source>
</reference>
<evidence type="ECO:0000256" key="10">
    <source>
        <dbReference type="PIRNR" id="PIRNR010130"/>
    </source>
</evidence>
<dbReference type="InterPro" id="IPR008300">
    <property type="entry name" value="PTAC"/>
</dbReference>
<evidence type="ECO:0000256" key="3">
    <source>
        <dbReference type="ARBA" id="ARBA00012206"/>
    </source>
</evidence>
<evidence type="ECO:0000313" key="11">
    <source>
        <dbReference type="EMBL" id="RID86339.1"/>
    </source>
</evidence>
<dbReference type="Pfam" id="PF06130">
    <property type="entry name" value="PTAC"/>
    <property type="match status" value="1"/>
</dbReference>
<evidence type="ECO:0000256" key="7">
    <source>
        <dbReference type="ARBA" id="ARBA00022833"/>
    </source>
</evidence>
<keyword evidence="6" id="KW-0479">Metal-binding</keyword>
<dbReference type="PIRSF" id="PIRSF010130">
    <property type="entry name" value="PduL"/>
    <property type="match status" value="1"/>
</dbReference>
<evidence type="ECO:0000256" key="8">
    <source>
        <dbReference type="ARBA" id="ARBA00023315"/>
    </source>
</evidence>
<protein>
    <recommendedName>
        <fullName evidence="4 10">Phosphate propanoyltransferase</fullName>
        <ecNumber evidence="3 10">2.3.1.222</ecNumber>
    </recommendedName>
</protein>
<dbReference type="Proteomes" id="UP000265816">
    <property type="component" value="Unassembled WGS sequence"/>
</dbReference>
<evidence type="ECO:0000256" key="5">
    <source>
        <dbReference type="ARBA" id="ARBA00022679"/>
    </source>
</evidence>
<dbReference type="GO" id="GO:0051144">
    <property type="term" value="P:1,2-propanediol catabolic process"/>
    <property type="evidence" value="ECO:0007669"/>
    <property type="project" value="UniProtKB-UniPathway"/>
</dbReference>
<comment type="function">
    <text evidence="10">Involved in 1,2-propanediol (1,2-PD) degradation by catalyzing the conversion of propanoyl-CoA to propanoyl-phosphate.</text>
</comment>
<proteinExistence type="inferred from homology"/>
<dbReference type="NCBIfam" id="NF040837">
    <property type="entry name" value="BMC_EutD_Gpos"/>
    <property type="match status" value="1"/>
</dbReference>
<accession>A0A398B8A0</accession>
<comment type="pathway">
    <text evidence="10">Polyol metabolism; 1,2-propanediol degradation.</text>
</comment>